<evidence type="ECO:0000313" key="2">
    <source>
        <dbReference type="Proteomes" id="UP001601059"/>
    </source>
</evidence>
<dbReference type="RefSeq" id="WP_389362956.1">
    <property type="nucleotide sequence ID" value="NZ_JBIACK010000012.1"/>
</dbReference>
<organism evidence="1 2">
    <name type="scientific">Cytobacillus spartinae</name>
    <dbReference type="NCBI Taxonomy" id="3299023"/>
    <lineage>
        <taxon>Bacteria</taxon>
        <taxon>Bacillati</taxon>
        <taxon>Bacillota</taxon>
        <taxon>Bacilli</taxon>
        <taxon>Bacillales</taxon>
        <taxon>Bacillaceae</taxon>
        <taxon>Cytobacillus</taxon>
    </lineage>
</organism>
<dbReference type="Proteomes" id="UP001601059">
    <property type="component" value="Unassembled WGS sequence"/>
</dbReference>
<gene>
    <name evidence="1" type="ORF">ACFYKX_19990</name>
</gene>
<sequence length="185" mass="21611">MVALFSKRDLINRADSVIQKGYFSKTASTILNESYNSFNQFKTYDIFLSHSYQDAKVILGLKGTFEDLGYEVYVDWIEDKQLDRGQVNAETANQLRHRMRNCKSLFFATSNNSSDSKWMPWELGYFDGFRRKVAILPINDSAFQQNSFEGQEYLGLYDYVIENYGFLSIKRLNGTIKSFREWVSE</sequence>
<reference evidence="1 2" key="1">
    <citation type="submission" date="2024-08" db="EMBL/GenBank/DDBJ databases">
        <title>Two novel Cytobacillus novel species.</title>
        <authorList>
            <person name="Liu G."/>
        </authorList>
    </citation>
    <scope>NUCLEOTIDE SEQUENCE [LARGE SCALE GENOMIC DNA]</scope>
    <source>
        <strain evidence="1 2">FJAT-54145</strain>
    </source>
</reference>
<name>A0ABW6KF62_9BACI</name>
<evidence type="ECO:0000313" key="1">
    <source>
        <dbReference type="EMBL" id="MFE8702891.1"/>
    </source>
</evidence>
<evidence type="ECO:0008006" key="3">
    <source>
        <dbReference type="Google" id="ProtNLM"/>
    </source>
</evidence>
<keyword evidence="2" id="KW-1185">Reference proteome</keyword>
<accession>A0ABW6KF62</accession>
<proteinExistence type="predicted"/>
<comment type="caution">
    <text evidence="1">The sequence shown here is derived from an EMBL/GenBank/DDBJ whole genome shotgun (WGS) entry which is preliminary data.</text>
</comment>
<protein>
    <recommendedName>
        <fullName evidence="3">TIR domain-containing protein</fullName>
    </recommendedName>
</protein>
<dbReference type="SUPFAM" id="SSF52200">
    <property type="entry name" value="Toll/Interleukin receptor TIR domain"/>
    <property type="match status" value="1"/>
</dbReference>
<dbReference type="Gene3D" id="3.40.50.10140">
    <property type="entry name" value="Toll/interleukin-1 receptor homology (TIR) domain"/>
    <property type="match status" value="1"/>
</dbReference>
<dbReference type="EMBL" id="JBIACK010000012">
    <property type="protein sequence ID" value="MFE8702891.1"/>
    <property type="molecule type" value="Genomic_DNA"/>
</dbReference>
<dbReference type="InterPro" id="IPR035897">
    <property type="entry name" value="Toll_tir_struct_dom_sf"/>
</dbReference>